<keyword evidence="4 9" id="KW-0812">Transmembrane</keyword>
<evidence type="ECO:0000259" key="10">
    <source>
        <dbReference type="Pfam" id="PF01494"/>
    </source>
</evidence>
<evidence type="ECO:0000256" key="7">
    <source>
        <dbReference type="ARBA" id="ARBA00023002"/>
    </source>
</evidence>
<evidence type="ECO:0000256" key="9">
    <source>
        <dbReference type="SAM" id="Phobius"/>
    </source>
</evidence>
<sequence>MAPQSFKVIVVGGGPVGLTAAHALHHAGIDFTVLESRSTPVLDLGASIVLSSPSLRIMHQFGILERLLKIGGPLQHAQSMTRDGQKIVSSQAIFEVMTKTFGIAPVTFHRAHLVETLYETLPATAKDCYLMNKKVDSIVSDDTGVRVTCTDGSTYDGSIVIGADGVHSKTRRNMRELALKENPQRDWDAAVPFPALYRCMWCSFPRVGDCGQSTDTQSPDMSTMFLVGRERGWVFLYERLPEATTSRVDYTEEDRNAYAAKFADFPVTDKLKVKDVYANRLTEGMANLEEGILKHWSWGRIVLAGDACHKYTPNAGRGFINGIQDVVALCNGLHEMLEKRSDDDLPDLATLGKTFADYQQERSAAVKFDGDQSYYLSRRHAWANWFWCFISCYVLSYEWLLIWIMSSLAAKQLRKSLVLKYIHVDEPFLASVQWDHPLRHKKSE</sequence>
<evidence type="ECO:0000256" key="5">
    <source>
        <dbReference type="ARBA" id="ARBA00022827"/>
    </source>
</evidence>
<keyword evidence="6 9" id="KW-1133">Transmembrane helix</keyword>
<dbReference type="InterPro" id="IPR036188">
    <property type="entry name" value="FAD/NAD-bd_sf"/>
</dbReference>
<dbReference type="GO" id="GO:0016020">
    <property type="term" value="C:membrane"/>
    <property type="evidence" value="ECO:0007669"/>
    <property type="project" value="UniProtKB-SubCell"/>
</dbReference>
<keyword evidence="11" id="KW-0503">Monooxygenase</keyword>
<dbReference type="InterPro" id="IPR050562">
    <property type="entry name" value="FAD_mOase_fung"/>
</dbReference>
<dbReference type="InterPro" id="IPR002938">
    <property type="entry name" value="FAD-bd"/>
</dbReference>
<keyword evidence="7" id="KW-0560">Oxidoreductase</keyword>
<dbReference type="OMA" id="WGWGRIV"/>
<dbReference type="Proteomes" id="UP000030104">
    <property type="component" value="Unassembled WGS sequence"/>
</dbReference>
<feature type="transmembrane region" description="Helical" evidence="9">
    <location>
        <begin position="382"/>
        <end position="405"/>
    </location>
</feature>
<proteinExistence type="inferred from homology"/>
<gene>
    <name evidence="11" type="ORF">PITC_038300</name>
</gene>
<dbReference type="OrthoDB" id="2431938at2759"/>
<evidence type="ECO:0000256" key="6">
    <source>
        <dbReference type="ARBA" id="ARBA00022989"/>
    </source>
</evidence>
<evidence type="ECO:0000313" key="12">
    <source>
        <dbReference type="Proteomes" id="UP000030104"/>
    </source>
</evidence>
<reference evidence="11 12" key="1">
    <citation type="journal article" date="2015" name="Mol. Plant Microbe Interact.">
        <title>Genome, transcriptome, and functional analyses of Penicillium expansum provide new insights into secondary metabolism and pathogenicity.</title>
        <authorList>
            <person name="Ballester A.R."/>
            <person name="Marcet-Houben M."/>
            <person name="Levin E."/>
            <person name="Sela N."/>
            <person name="Selma-Lazaro C."/>
            <person name="Carmona L."/>
            <person name="Wisniewski M."/>
            <person name="Droby S."/>
            <person name="Gonzalez-Candelas L."/>
            <person name="Gabaldon T."/>
        </authorList>
    </citation>
    <scope>NUCLEOTIDE SEQUENCE [LARGE SCALE GENOMIC DNA]</scope>
    <source>
        <strain evidence="11 12">PHI-1</strain>
    </source>
</reference>
<dbReference type="PRINTS" id="PR00420">
    <property type="entry name" value="RNGMNOXGNASE"/>
</dbReference>
<feature type="domain" description="FAD-binding" evidence="10">
    <location>
        <begin position="7"/>
        <end position="345"/>
    </location>
</feature>
<evidence type="ECO:0000256" key="4">
    <source>
        <dbReference type="ARBA" id="ARBA00022692"/>
    </source>
</evidence>
<dbReference type="GO" id="GO:0004497">
    <property type="term" value="F:monooxygenase activity"/>
    <property type="evidence" value="ECO:0007669"/>
    <property type="project" value="UniProtKB-KW"/>
</dbReference>
<dbReference type="PhylomeDB" id="A0A0A2LAJ5"/>
<protein>
    <submittedName>
        <fullName evidence="11">Monooxygenase, FAD-binding</fullName>
    </submittedName>
</protein>
<keyword evidence="8 9" id="KW-0472">Membrane</keyword>
<organism evidence="11 12">
    <name type="scientific">Penicillium italicum</name>
    <name type="common">Blue mold</name>
    <dbReference type="NCBI Taxonomy" id="40296"/>
    <lineage>
        <taxon>Eukaryota</taxon>
        <taxon>Fungi</taxon>
        <taxon>Dikarya</taxon>
        <taxon>Ascomycota</taxon>
        <taxon>Pezizomycotina</taxon>
        <taxon>Eurotiomycetes</taxon>
        <taxon>Eurotiomycetidae</taxon>
        <taxon>Eurotiales</taxon>
        <taxon>Aspergillaceae</taxon>
        <taxon>Penicillium</taxon>
    </lineage>
</organism>
<dbReference type="EMBL" id="JQGA01000795">
    <property type="protein sequence ID" value="KGO73635.1"/>
    <property type="molecule type" value="Genomic_DNA"/>
</dbReference>
<dbReference type="HOGENOM" id="CLU_009665_12_2_1"/>
<evidence type="ECO:0000256" key="3">
    <source>
        <dbReference type="ARBA" id="ARBA00022630"/>
    </source>
</evidence>
<evidence type="ECO:0000256" key="8">
    <source>
        <dbReference type="ARBA" id="ARBA00023136"/>
    </source>
</evidence>
<keyword evidence="3" id="KW-0285">Flavoprotein</keyword>
<evidence type="ECO:0000256" key="1">
    <source>
        <dbReference type="ARBA" id="ARBA00004370"/>
    </source>
</evidence>
<dbReference type="GO" id="GO:0071949">
    <property type="term" value="F:FAD binding"/>
    <property type="evidence" value="ECO:0007669"/>
    <property type="project" value="InterPro"/>
</dbReference>
<comment type="similarity">
    <text evidence="2">Belongs to the paxM FAD-dependent monooxygenase family.</text>
</comment>
<comment type="caution">
    <text evidence="11">The sequence shown here is derived from an EMBL/GenBank/DDBJ whole genome shotgun (WGS) entry which is preliminary data.</text>
</comment>
<name>A0A0A2LAJ5_PENIT</name>
<comment type="subcellular location">
    <subcellularLocation>
        <location evidence="1">Membrane</location>
    </subcellularLocation>
</comment>
<keyword evidence="5" id="KW-0274">FAD</keyword>
<evidence type="ECO:0000313" key="11">
    <source>
        <dbReference type="EMBL" id="KGO73635.1"/>
    </source>
</evidence>
<dbReference type="Pfam" id="PF01494">
    <property type="entry name" value="FAD_binding_3"/>
    <property type="match status" value="1"/>
</dbReference>
<dbReference type="AlphaFoldDB" id="A0A0A2LAJ5"/>
<evidence type="ECO:0000256" key="2">
    <source>
        <dbReference type="ARBA" id="ARBA00007992"/>
    </source>
</evidence>
<dbReference type="STRING" id="40296.A0A0A2LAJ5"/>
<dbReference type="Gene3D" id="3.50.50.60">
    <property type="entry name" value="FAD/NAD(P)-binding domain"/>
    <property type="match status" value="1"/>
</dbReference>
<keyword evidence="12" id="KW-1185">Reference proteome</keyword>
<dbReference type="PANTHER" id="PTHR47356">
    <property type="entry name" value="FAD-DEPENDENT MONOOXYGENASE ASQG-RELATED"/>
    <property type="match status" value="1"/>
</dbReference>
<dbReference type="PANTHER" id="PTHR47356:SF2">
    <property type="entry name" value="FAD-BINDING DOMAIN-CONTAINING PROTEIN-RELATED"/>
    <property type="match status" value="1"/>
</dbReference>
<dbReference type="SUPFAM" id="SSF51905">
    <property type="entry name" value="FAD/NAD(P)-binding domain"/>
    <property type="match status" value="1"/>
</dbReference>
<accession>A0A0A2LAJ5</accession>